<gene>
    <name evidence="1" type="primary">LOC107773962</name>
</gene>
<proteinExistence type="predicted"/>
<sequence length="118" mass="13358">MIFYGPPEKSKCESYKSKFMAYAHTLSYTLVEDVWVRQVKAPEAPGNVKPPSEPAEIQSTAPSNLQRIKQRLEGLKRKLTTMPEQVDKIREVTKETCTDVAKLRMDIGATKKQGIKAF</sequence>
<dbReference type="RefSeq" id="XP_016448882.1">
    <property type="nucleotide sequence ID" value="XM_016593396.1"/>
</dbReference>
<evidence type="ECO:0000313" key="1">
    <source>
        <dbReference type="RefSeq" id="XP_016448882.1"/>
    </source>
</evidence>
<organism evidence="1">
    <name type="scientific">Nicotiana tabacum</name>
    <name type="common">Common tobacco</name>
    <dbReference type="NCBI Taxonomy" id="4097"/>
    <lineage>
        <taxon>Eukaryota</taxon>
        <taxon>Viridiplantae</taxon>
        <taxon>Streptophyta</taxon>
        <taxon>Embryophyta</taxon>
        <taxon>Tracheophyta</taxon>
        <taxon>Spermatophyta</taxon>
        <taxon>Magnoliopsida</taxon>
        <taxon>eudicotyledons</taxon>
        <taxon>Gunneridae</taxon>
        <taxon>Pentapetalae</taxon>
        <taxon>asterids</taxon>
        <taxon>lamiids</taxon>
        <taxon>Solanales</taxon>
        <taxon>Solanaceae</taxon>
        <taxon>Nicotianoideae</taxon>
        <taxon>Nicotianeae</taxon>
        <taxon>Nicotiana</taxon>
    </lineage>
</organism>
<dbReference type="KEGG" id="nta:107773962"/>
<dbReference type="AlphaFoldDB" id="A0A1S3YA56"/>
<name>A0A1S3YA56_TOBAC</name>
<reference evidence="1" key="1">
    <citation type="submission" date="2025-08" db="UniProtKB">
        <authorList>
            <consortium name="RefSeq"/>
        </authorList>
    </citation>
    <scope>IDENTIFICATION</scope>
</reference>
<protein>
    <submittedName>
        <fullName evidence="1">Uncharacterized protein isoform X1</fullName>
    </submittedName>
</protein>
<accession>A0A1S3YA56</accession>
<dbReference type="PaxDb" id="4097-A0A1S3YA56"/>
<dbReference type="OrthoDB" id="1750780at2759"/>